<feature type="transmembrane region" description="Helical" evidence="8">
    <location>
        <begin position="111"/>
        <end position="128"/>
    </location>
</feature>
<evidence type="ECO:0000256" key="6">
    <source>
        <dbReference type="ARBA" id="ARBA00023136"/>
    </source>
</evidence>
<evidence type="ECO:0000256" key="5">
    <source>
        <dbReference type="ARBA" id="ARBA00022989"/>
    </source>
</evidence>
<dbReference type="PRINTS" id="PR00171">
    <property type="entry name" value="SUGRTRNSPORT"/>
</dbReference>
<evidence type="ECO:0000313" key="10">
    <source>
        <dbReference type="EnsemblPlants" id="Zm00001eb066030_P001"/>
    </source>
</evidence>
<feature type="region of interest" description="Disordered" evidence="7">
    <location>
        <begin position="216"/>
        <end position="270"/>
    </location>
</feature>
<evidence type="ECO:0000256" key="3">
    <source>
        <dbReference type="ARBA" id="ARBA00022448"/>
    </source>
</evidence>
<name>A0A804M857_MAIZE</name>
<keyword evidence="5 8" id="KW-1133">Transmembrane helix</keyword>
<evidence type="ECO:0000256" key="4">
    <source>
        <dbReference type="ARBA" id="ARBA00022692"/>
    </source>
</evidence>
<feature type="transmembrane region" description="Helical" evidence="8">
    <location>
        <begin position="69"/>
        <end position="99"/>
    </location>
</feature>
<evidence type="ECO:0000256" key="1">
    <source>
        <dbReference type="ARBA" id="ARBA00004141"/>
    </source>
</evidence>
<dbReference type="Gene3D" id="1.20.1250.20">
    <property type="entry name" value="MFS general substrate transporter like domains"/>
    <property type="match status" value="1"/>
</dbReference>
<dbReference type="GO" id="GO:0016020">
    <property type="term" value="C:membrane"/>
    <property type="evidence" value="ECO:0007669"/>
    <property type="project" value="UniProtKB-SubCell"/>
</dbReference>
<evidence type="ECO:0000259" key="9">
    <source>
        <dbReference type="PROSITE" id="PS50850"/>
    </source>
</evidence>
<dbReference type="InterPro" id="IPR005829">
    <property type="entry name" value="Sugar_transporter_CS"/>
</dbReference>
<dbReference type="GO" id="GO:0022857">
    <property type="term" value="F:transmembrane transporter activity"/>
    <property type="evidence" value="ECO:0007669"/>
    <property type="project" value="InterPro"/>
</dbReference>
<keyword evidence="4 8" id="KW-0812">Transmembrane</keyword>
<dbReference type="PANTHER" id="PTHR48020:SF49">
    <property type="entry name" value="SUGAR TRANSPORTER"/>
    <property type="match status" value="1"/>
</dbReference>
<reference evidence="10" key="3">
    <citation type="submission" date="2021-05" db="UniProtKB">
        <authorList>
            <consortium name="EnsemblPlants"/>
        </authorList>
    </citation>
    <scope>IDENTIFICATION</scope>
    <source>
        <strain evidence="10">cv. B73</strain>
    </source>
</reference>
<dbReference type="EnsemblPlants" id="Zm00001eb066030_T001">
    <property type="protein sequence ID" value="Zm00001eb066030_P001"/>
    <property type="gene ID" value="Zm00001eb066030"/>
</dbReference>
<reference evidence="10" key="2">
    <citation type="submission" date="2019-07" db="EMBL/GenBank/DDBJ databases">
        <authorList>
            <person name="Seetharam A."/>
            <person name="Woodhouse M."/>
            <person name="Cannon E."/>
        </authorList>
    </citation>
    <scope>NUCLEOTIDE SEQUENCE [LARGE SCALE GENOMIC DNA]</scope>
    <source>
        <strain evidence="10">cv. B73</strain>
    </source>
</reference>
<dbReference type="AlphaFoldDB" id="A0A804M857"/>
<comment type="similarity">
    <text evidence="2">Belongs to the major facilitator superfamily. Sugar transporter (TC 2.A.1.1) family.</text>
</comment>
<dbReference type="InterPro" id="IPR050814">
    <property type="entry name" value="Myo-inositol_Transporter"/>
</dbReference>
<dbReference type="PANTHER" id="PTHR48020">
    <property type="entry name" value="PROTON MYO-INOSITOL COTRANSPORTER"/>
    <property type="match status" value="1"/>
</dbReference>
<dbReference type="InterPro" id="IPR005828">
    <property type="entry name" value="MFS_sugar_transport-like"/>
</dbReference>
<feature type="transmembrane region" description="Helical" evidence="8">
    <location>
        <begin position="168"/>
        <end position="186"/>
    </location>
</feature>
<feature type="domain" description="Major facilitator superfamily (MFS) profile" evidence="9">
    <location>
        <begin position="73"/>
        <end position="270"/>
    </location>
</feature>
<evidence type="ECO:0000256" key="7">
    <source>
        <dbReference type="SAM" id="MobiDB-lite"/>
    </source>
</evidence>
<proteinExistence type="inferred from homology"/>
<sequence length="270" mass="28014">MMLPSAELSSSNGGGASGLAALPVFLGRKNKYVRMDDVLPSEHEGDDGGGGGGGGGAVHVRGRQSSRRYVFACSVFASLNSVLLGYDVGVMSGCILFIQRDLHINEVQQEVLVGCLSFISLLGSLTGGRTSDAVGRKWTIGLAAVVFQAGAAVMTLAPSFQVLMVGRLLAGVGIGFGVMIAPVYIAEISPAASRGSFTSFPEIFINLGILLGAGPTRRAPCSSGSPTPRTRLRRGSPRSRLLLRPPRRAPPASTGTGTGRCGRSCRGRPR</sequence>
<keyword evidence="11" id="KW-1185">Reference proteome</keyword>
<keyword evidence="3" id="KW-0813">Transport</keyword>
<dbReference type="InterPro" id="IPR020846">
    <property type="entry name" value="MFS_dom"/>
</dbReference>
<evidence type="ECO:0000256" key="8">
    <source>
        <dbReference type="SAM" id="Phobius"/>
    </source>
</evidence>
<comment type="subcellular location">
    <subcellularLocation>
        <location evidence="1">Membrane</location>
        <topology evidence="1">Multi-pass membrane protein</topology>
    </subcellularLocation>
</comment>
<dbReference type="Pfam" id="PF00083">
    <property type="entry name" value="Sugar_tr"/>
    <property type="match status" value="1"/>
</dbReference>
<keyword evidence="6 8" id="KW-0472">Membrane</keyword>
<dbReference type="Gramene" id="Zm00001eb066030_T001">
    <property type="protein sequence ID" value="Zm00001eb066030_P001"/>
    <property type="gene ID" value="Zm00001eb066030"/>
</dbReference>
<dbReference type="PROSITE" id="PS50850">
    <property type="entry name" value="MFS"/>
    <property type="match status" value="1"/>
</dbReference>
<dbReference type="SUPFAM" id="SSF103473">
    <property type="entry name" value="MFS general substrate transporter"/>
    <property type="match status" value="1"/>
</dbReference>
<dbReference type="PROSITE" id="PS00216">
    <property type="entry name" value="SUGAR_TRANSPORT_1"/>
    <property type="match status" value="1"/>
</dbReference>
<dbReference type="PROSITE" id="PS00217">
    <property type="entry name" value="SUGAR_TRANSPORT_2"/>
    <property type="match status" value="1"/>
</dbReference>
<feature type="compositionally biased region" description="Low complexity" evidence="7">
    <location>
        <begin position="238"/>
        <end position="255"/>
    </location>
</feature>
<reference evidence="11" key="1">
    <citation type="submission" date="2015-12" db="EMBL/GenBank/DDBJ databases">
        <title>Update maize B73 reference genome by single molecule sequencing technologies.</title>
        <authorList>
            <consortium name="Maize Genome Sequencing Project"/>
            <person name="Ware D."/>
        </authorList>
    </citation>
    <scope>NUCLEOTIDE SEQUENCE [LARGE SCALE GENOMIC DNA]</scope>
    <source>
        <strain evidence="11">cv. B73</strain>
    </source>
</reference>
<organism evidence="10 11">
    <name type="scientific">Zea mays</name>
    <name type="common">Maize</name>
    <dbReference type="NCBI Taxonomy" id="4577"/>
    <lineage>
        <taxon>Eukaryota</taxon>
        <taxon>Viridiplantae</taxon>
        <taxon>Streptophyta</taxon>
        <taxon>Embryophyta</taxon>
        <taxon>Tracheophyta</taxon>
        <taxon>Spermatophyta</taxon>
        <taxon>Magnoliopsida</taxon>
        <taxon>Liliopsida</taxon>
        <taxon>Poales</taxon>
        <taxon>Poaceae</taxon>
        <taxon>PACMAD clade</taxon>
        <taxon>Panicoideae</taxon>
        <taxon>Andropogonodae</taxon>
        <taxon>Andropogoneae</taxon>
        <taxon>Tripsacinae</taxon>
        <taxon>Zea</taxon>
    </lineage>
</organism>
<dbReference type="InterPro" id="IPR003663">
    <property type="entry name" value="Sugar/inositol_transpt"/>
</dbReference>
<protein>
    <recommendedName>
        <fullName evidence="9">Major facilitator superfamily (MFS) profile domain-containing protein</fullName>
    </recommendedName>
</protein>
<dbReference type="Proteomes" id="UP000007305">
    <property type="component" value="Chromosome 2"/>
</dbReference>
<dbReference type="InterPro" id="IPR036259">
    <property type="entry name" value="MFS_trans_sf"/>
</dbReference>
<evidence type="ECO:0000256" key="2">
    <source>
        <dbReference type="ARBA" id="ARBA00010992"/>
    </source>
</evidence>
<accession>A0A804M857</accession>
<feature type="transmembrane region" description="Helical" evidence="8">
    <location>
        <begin position="140"/>
        <end position="162"/>
    </location>
</feature>
<evidence type="ECO:0000313" key="11">
    <source>
        <dbReference type="Proteomes" id="UP000007305"/>
    </source>
</evidence>